<evidence type="ECO:0000313" key="9">
    <source>
        <dbReference type="Proteomes" id="UP000005387"/>
    </source>
</evidence>
<dbReference type="SUPFAM" id="SSF52540">
    <property type="entry name" value="P-loop containing nucleoside triphosphate hydrolases"/>
    <property type="match status" value="1"/>
</dbReference>
<dbReference type="InterPro" id="IPR050388">
    <property type="entry name" value="ABC_Ni/Peptide_Import"/>
</dbReference>
<evidence type="ECO:0000256" key="3">
    <source>
        <dbReference type="ARBA" id="ARBA00022448"/>
    </source>
</evidence>
<accession>E0IE58</accession>
<evidence type="ECO:0000256" key="6">
    <source>
        <dbReference type="ARBA" id="ARBA00022967"/>
    </source>
</evidence>
<keyword evidence="4" id="KW-1003">Cell membrane</keyword>
<organism evidence="8 9">
    <name type="scientific">Paenibacillus curdlanolyticus YK9</name>
    <dbReference type="NCBI Taxonomy" id="717606"/>
    <lineage>
        <taxon>Bacteria</taxon>
        <taxon>Bacillati</taxon>
        <taxon>Bacillota</taxon>
        <taxon>Bacilli</taxon>
        <taxon>Bacillales</taxon>
        <taxon>Paenibacillaceae</taxon>
        <taxon>Paenibacillus</taxon>
    </lineage>
</organism>
<evidence type="ECO:0000256" key="4">
    <source>
        <dbReference type="ARBA" id="ARBA00022475"/>
    </source>
</evidence>
<keyword evidence="7" id="KW-0472">Membrane</keyword>
<comment type="similarity">
    <text evidence="2">Belongs to the ABC transporter superfamily.</text>
</comment>
<keyword evidence="9" id="KW-1185">Reference proteome</keyword>
<gene>
    <name evidence="8" type="ORF">PaecuDRAFT_3949</name>
</gene>
<dbReference type="PANTHER" id="PTHR43297:SF14">
    <property type="entry name" value="ATPASE AAA-TYPE CORE DOMAIN-CONTAINING PROTEIN"/>
    <property type="match status" value="1"/>
</dbReference>
<dbReference type="STRING" id="717606.PaecuDRAFT_3949"/>
<keyword evidence="5" id="KW-0997">Cell inner membrane</keyword>
<dbReference type="eggNOG" id="COG0444">
    <property type="taxonomic scope" value="Bacteria"/>
</dbReference>
<keyword evidence="6" id="KW-1278">Translocase</keyword>
<dbReference type="Gene3D" id="3.40.50.300">
    <property type="entry name" value="P-loop containing nucleotide triphosphate hydrolases"/>
    <property type="match status" value="1"/>
</dbReference>
<evidence type="ECO:0000256" key="1">
    <source>
        <dbReference type="ARBA" id="ARBA00004370"/>
    </source>
</evidence>
<evidence type="ECO:0000256" key="5">
    <source>
        <dbReference type="ARBA" id="ARBA00022519"/>
    </source>
</evidence>
<dbReference type="EMBL" id="AEDD01000011">
    <property type="protein sequence ID" value="EFM09412.1"/>
    <property type="molecule type" value="Genomic_DNA"/>
</dbReference>
<protein>
    <submittedName>
        <fullName evidence="8">ABC-type dipeptide/oligopeptide/nickel transport system ATPase component-like protein</fullName>
    </submittedName>
</protein>
<dbReference type="AlphaFoldDB" id="E0IE58"/>
<dbReference type="Proteomes" id="UP000005387">
    <property type="component" value="Unassembled WGS sequence"/>
</dbReference>
<evidence type="ECO:0000256" key="2">
    <source>
        <dbReference type="ARBA" id="ARBA00005417"/>
    </source>
</evidence>
<evidence type="ECO:0000256" key="7">
    <source>
        <dbReference type="ARBA" id="ARBA00023136"/>
    </source>
</evidence>
<comment type="subcellular location">
    <subcellularLocation>
        <location evidence="1">Membrane</location>
    </subcellularLocation>
</comment>
<dbReference type="GO" id="GO:0016020">
    <property type="term" value="C:membrane"/>
    <property type="evidence" value="ECO:0007669"/>
    <property type="project" value="UniProtKB-SubCell"/>
</dbReference>
<dbReference type="InterPro" id="IPR027417">
    <property type="entry name" value="P-loop_NTPase"/>
</dbReference>
<reference evidence="8 9" key="1">
    <citation type="submission" date="2010-07" db="EMBL/GenBank/DDBJ databases">
        <title>The draft genome of Paenibacillus curdlanolyticus YK9.</title>
        <authorList>
            <consortium name="US DOE Joint Genome Institute (JGI-PGF)"/>
            <person name="Lucas S."/>
            <person name="Copeland A."/>
            <person name="Lapidus A."/>
            <person name="Cheng J.-F."/>
            <person name="Bruce D."/>
            <person name="Goodwin L."/>
            <person name="Pitluck S."/>
            <person name="Land M.L."/>
            <person name="Hauser L."/>
            <person name="Chang Y.-J."/>
            <person name="Jeffries C."/>
            <person name="Anderson I.J."/>
            <person name="Johnson E."/>
            <person name="Loganathan U."/>
            <person name="Mulhopadhyay B."/>
            <person name="Kyrpides N."/>
            <person name="Woyke T.J."/>
        </authorList>
    </citation>
    <scope>NUCLEOTIDE SEQUENCE [LARGE SCALE GENOMIC DNA]</scope>
    <source>
        <strain evidence="8 9">YK9</strain>
    </source>
</reference>
<proteinExistence type="inferred from homology"/>
<evidence type="ECO:0000313" key="8">
    <source>
        <dbReference type="EMBL" id="EFM09412.1"/>
    </source>
</evidence>
<keyword evidence="3" id="KW-0813">Transport</keyword>
<dbReference type="PANTHER" id="PTHR43297">
    <property type="entry name" value="OLIGOPEPTIDE TRANSPORT ATP-BINDING PROTEIN APPD"/>
    <property type="match status" value="1"/>
</dbReference>
<name>E0IE58_9BACL</name>
<sequence>MAILLVTHDLGVVAEMADEVIVMYAGQVVEAADVAFTLKLALHAKVETSFKLDRARRARNRRGEAACDLQSPARGAARGCADAGRLFREEASGRFQGCSRWQTAEPWHVQQRQGMGHRRKVSYKGFNPL</sequence>